<dbReference type="NCBIfam" id="TIGR00711">
    <property type="entry name" value="efflux_EmrB"/>
    <property type="match status" value="1"/>
</dbReference>
<dbReference type="AlphaFoldDB" id="A0A845SLL7"/>
<evidence type="ECO:0000256" key="5">
    <source>
        <dbReference type="ARBA" id="ARBA00022692"/>
    </source>
</evidence>
<proteinExistence type="inferred from homology"/>
<dbReference type="SUPFAM" id="SSF103473">
    <property type="entry name" value="MFS general substrate transporter"/>
    <property type="match status" value="1"/>
</dbReference>
<gene>
    <name evidence="10" type="ORF">GRH90_12005</name>
</gene>
<feature type="domain" description="Major facilitator superfamily (MFS) profile" evidence="9">
    <location>
        <begin position="19"/>
        <end position="520"/>
    </location>
</feature>
<protein>
    <submittedName>
        <fullName evidence="10">DHA2 family efflux MFS transporter permease subunit</fullName>
    </submittedName>
</protein>
<dbReference type="Proteomes" id="UP000461443">
    <property type="component" value="Unassembled WGS sequence"/>
</dbReference>
<feature type="transmembrane region" description="Helical" evidence="8">
    <location>
        <begin position="84"/>
        <end position="104"/>
    </location>
</feature>
<dbReference type="PANTHER" id="PTHR42718:SF9">
    <property type="entry name" value="MAJOR FACILITATOR SUPERFAMILY MULTIDRUG TRANSPORTER MFSC"/>
    <property type="match status" value="1"/>
</dbReference>
<dbReference type="Pfam" id="PF07690">
    <property type="entry name" value="MFS_1"/>
    <property type="match status" value="1"/>
</dbReference>
<feature type="transmembrane region" description="Helical" evidence="8">
    <location>
        <begin position="237"/>
        <end position="259"/>
    </location>
</feature>
<keyword evidence="5 8" id="KW-0812">Transmembrane</keyword>
<dbReference type="Gene3D" id="1.20.1720.10">
    <property type="entry name" value="Multidrug resistance protein D"/>
    <property type="match status" value="1"/>
</dbReference>
<keyword evidence="4" id="KW-1003">Cell membrane</keyword>
<evidence type="ECO:0000256" key="8">
    <source>
        <dbReference type="SAM" id="Phobius"/>
    </source>
</evidence>
<feature type="transmembrane region" description="Helical" evidence="8">
    <location>
        <begin position="497"/>
        <end position="515"/>
    </location>
</feature>
<comment type="caution">
    <text evidence="10">The sequence shown here is derived from an EMBL/GenBank/DDBJ whole genome shotgun (WGS) entry which is preliminary data.</text>
</comment>
<dbReference type="PRINTS" id="PR01036">
    <property type="entry name" value="TCRTETB"/>
</dbReference>
<feature type="transmembrane region" description="Helical" evidence="8">
    <location>
        <begin position="365"/>
        <end position="386"/>
    </location>
</feature>
<feature type="transmembrane region" description="Helical" evidence="8">
    <location>
        <begin position="57"/>
        <end position="77"/>
    </location>
</feature>
<dbReference type="GO" id="GO:0005886">
    <property type="term" value="C:plasma membrane"/>
    <property type="evidence" value="ECO:0007669"/>
    <property type="project" value="UniProtKB-SubCell"/>
</dbReference>
<dbReference type="CDD" id="cd17503">
    <property type="entry name" value="MFS_LmrB_MDR_like"/>
    <property type="match status" value="1"/>
</dbReference>
<feature type="transmembrane region" description="Helical" evidence="8">
    <location>
        <begin position="340"/>
        <end position="359"/>
    </location>
</feature>
<evidence type="ECO:0000256" key="3">
    <source>
        <dbReference type="ARBA" id="ARBA00022448"/>
    </source>
</evidence>
<feature type="transmembrane region" description="Helical" evidence="8">
    <location>
        <begin position="110"/>
        <end position="131"/>
    </location>
</feature>
<reference evidence="10 11" key="2">
    <citation type="submission" date="2020-02" db="EMBL/GenBank/DDBJ databases">
        <title>The new genus of Enterobacteriales.</title>
        <authorList>
            <person name="Kim I.S."/>
        </authorList>
    </citation>
    <scope>NUCLEOTIDE SEQUENCE [LARGE SCALE GENOMIC DNA]</scope>
    <source>
        <strain evidence="10 11">SAP-6</strain>
    </source>
</reference>
<feature type="transmembrane region" description="Helical" evidence="8">
    <location>
        <begin position="171"/>
        <end position="194"/>
    </location>
</feature>
<evidence type="ECO:0000313" key="11">
    <source>
        <dbReference type="Proteomes" id="UP000461443"/>
    </source>
</evidence>
<keyword evidence="7 8" id="KW-0472">Membrane</keyword>
<dbReference type="InterPro" id="IPR004638">
    <property type="entry name" value="EmrB-like"/>
</dbReference>
<dbReference type="InterPro" id="IPR036259">
    <property type="entry name" value="MFS_trans_sf"/>
</dbReference>
<evidence type="ECO:0000256" key="1">
    <source>
        <dbReference type="ARBA" id="ARBA00004651"/>
    </source>
</evidence>
<comment type="similarity">
    <text evidence="2">Belongs to the major facilitator superfamily. EmrB family.</text>
</comment>
<dbReference type="InterPro" id="IPR020846">
    <property type="entry name" value="MFS_dom"/>
</dbReference>
<dbReference type="RefSeq" id="WP_162366180.1">
    <property type="nucleotide sequence ID" value="NZ_WUBS01000007.1"/>
</dbReference>
<evidence type="ECO:0000256" key="6">
    <source>
        <dbReference type="ARBA" id="ARBA00022989"/>
    </source>
</evidence>
<evidence type="ECO:0000313" key="10">
    <source>
        <dbReference type="EMBL" id="NDL63468.1"/>
    </source>
</evidence>
<reference evidence="10 11" key="1">
    <citation type="submission" date="2019-12" db="EMBL/GenBank/DDBJ databases">
        <authorList>
            <person name="Lee S.D."/>
        </authorList>
    </citation>
    <scope>NUCLEOTIDE SEQUENCE [LARGE SCALE GENOMIC DNA]</scope>
    <source>
        <strain evidence="10 11">SAP-6</strain>
    </source>
</reference>
<dbReference type="GO" id="GO:0022857">
    <property type="term" value="F:transmembrane transporter activity"/>
    <property type="evidence" value="ECO:0007669"/>
    <property type="project" value="InterPro"/>
</dbReference>
<feature type="transmembrane region" description="Helical" evidence="8">
    <location>
        <begin position="280"/>
        <end position="300"/>
    </location>
</feature>
<keyword evidence="11" id="KW-1185">Reference proteome</keyword>
<dbReference type="InterPro" id="IPR011701">
    <property type="entry name" value="MFS"/>
</dbReference>
<comment type="subcellular location">
    <subcellularLocation>
        <location evidence="1">Cell membrane</location>
        <topology evidence="1">Multi-pass membrane protein</topology>
    </subcellularLocation>
</comment>
<evidence type="ECO:0000256" key="7">
    <source>
        <dbReference type="ARBA" id="ARBA00023136"/>
    </source>
</evidence>
<feature type="transmembrane region" description="Helical" evidence="8">
    <location>
        <begin position="143"/>
        <end position="165"/>
    </location>
</feature>
<feature type="transmembrane region" description="Helical" evidence="8">
    <location>
        <begin position="312"/>
        <end position="333"/>
    </location>
</feature>
<accession>A0A845SLL7</accession>
<keyword evidence="6 8" id="KW-1133">Transmembrane helix</keyword>
<evidence type="ECO:0000259" key="9">
    <source>
        <dbReference type="PROSITE" id="PS50850"/>
    </source>
</evidence>
<feature type="transmembrane region" description="Helical" evidence="8">
    <location>
        <begin position="17"/>
        <end position="37"/>
    </location>
</feature>
<dbReference type="EMBL" id="WUBS01000007">
    <property type="protein sequence ID" value="NDL63468.1"/>
    <property type="molecule type" value="Genomic_DNA"/>
</dbReference>
<name>A0A845SLL7_9GAMM</name>
<feature type="transmembrane region" description="Helical" evidence="8">
    <location>
        <begin position="206"/>
        <end position="225"/>
    </location>
</feature>
<dbReference type="Gene3D" id="1.20.1250.20">
    <property type="entry name" value="MFS general substrate transporter like domains"/>
    <property type="match status" value="1"/>
</dbReference>
<dbReference type="PANTHER" id="PTHR42718">
    <property type="entry name" value="MAJOR FACILITATOR SUPERFAMILY MULTIDRUG TRANSPORTER MFSC"/>
    <property type="match status" value="1"/>
</dbReference>
<keyword evidence="3" id="KW-0813">Transport</keyword>
<evidence type="ECO:0000256" key="2">
    <source>
        <dbReference type="ARBA" id="ARBA00008537"/>
    </source>
</evidence>
<evidence type="ECO:0000256" key="4">
    <source>
        <dbReference type="ARBA" id="ARBA00022475"/>
    </source>
</evidence>
<dbReference type="PROSITE" id="PS50850">
    <property type="entry name" value="MFS"/>
    <property type="match status" value="1"/>
</dbReference>
<sequence length="539" mass="57187">MSPIEAQIERFGPSYRWLATGTVMLGTIATTATATIVNIAMRDIAGAFGLGQDQVQWLSTAFLASMTATMLITAWALDRFGYRRAFVGALALFIAGSLLGFVSSSGTEVILARILQGSASGIIQPMAMVVLSQVFPPAQRGKAMGIYGVGVVLAPALGPTVGGIMVDQYDWRFVFLVVVPFCVAGMAASMFILPDLDRSASAPRRRFDGIGFLLLVSALTTLLTGLSNGQREGWDSFFIIGMFVAAAFTSAGFIIWELVAPQPLLSLRVFTNLRFSAGCVVAFALGAGIYGSTYIVPLFVQSIQGYTPTRSGLLLMPSGLMLGVLFPIAGMLSDRLPPHIPVIAGLAIFALSCWLSGGADVDTPFWTMAGWVVLGRVGLGVIMPALNAGALRALPADKLAQGSGSLNFVRQLGGAFGVNLLSVVIDRRTIFHGDALAQALTAANAAAAESISRLALLYSHWGNPFGTRLPEGVNPGSMAYLESMLVPKAQLFAYQDGFYIVAVFFFAAIIPAWFMRGRTRPATRLQAKAAPPEPDYSVK</sequence>
<organism evidence="10 11">
    <name type="scientific">Acerihabitans arboris</name>
    <dbReference type="NCBI Taxonomy" id="2691583"/>
    <lineage>
        <taxon>Bacteria</taxon>
        <taxon>Pseudomonadati</taxon>
        <taxon>Pseudomonadota</taxon>
        <taxon>Gammaproteobacteria</taxon>
        <taxon>Enterobacterales</taxon>
        <taxon>Pectobacteriaceae</taxon>
        <taxon>Acerihabitans</taxon>
    </lineage>
</organism>